<keyword evidence="2" id="KW-1133">Transmembrane helix</keyword>
<reference evidence="3" key="1">
    <citation type="submission" date="2021-02" db="EMBL/GenBank/DDBJ databases">
        <title>Genomic Encyclopedia of Type Strains, Phase IV (KMG-V): Genome sequencing to study the core and pangenomes of soil and plant-associated prokaryotes.</title>
        <authorList>
            <person name="Whitman W."/>
        </authorList>
    </citation>
    <scope>NUCLEOTIDE SEQUENCE</scope>
    <source>
        <strain evidence="3">USDA 406</strain>
    </source>
</reference>
<accession>A0A8I2C4M1</accession>
<evidence type="ECO:0000313" key="4">
    <source>
        <dbReference type="Proteomes" id="UP000673383"/>
    </source>
</evidence>
<feature type="region of interest" description="Disordered" evidence="1">
    <location>
        <begin position="123"/>
        <end position="144"/>
    </location>
</feature>
<gene>
    <name evidence="3" type="ORF">JOH49_007448</name>
</gene>
<dbReference type="AlphaFoldDB" id="A0A8I2C4M1"/>
<feature type="region of interest" description="Disordered" evidence="1">
    <location>
        <begin position="173"/>
        <end position="249"/>
    </location>
</feature>
<feature type="transmembrane region" description="Helical" evidence="2">
    <location>
        <begin position="74"/>
        <end position="100"/>
    </location>
</feature>
<dbReference type="RefSeq" id="WP_194483127.1">
    <property type="nucleotide sequence ID" value="NZ_JAFICZ010000001.1"/>
</dbReference>
<dbReference type="EMBL" id="JAFICZ010000001">
    <property type="protein sequence ID" value="MBP1297695.1"/>
    <property type="molecule type" value="Genomic_DNA"/>
</dbReference>
<feature type="transmembrane region" description="Helical" evidence="2">
    <location>
        <begin position="45"/>
        <end position="62"/>
    </location>
</feature>
<dbReference type="Proteomes" id="UP000673383">
    <property type="component" value="Unassembled WGS sequence"/>
</dbReference>
<evidence type="ECO:0000256" key="2">
    <source>
        <dbReference type="SAM" id="Phobius"/>
    </source>
</evidence>
<keyword evidence="2" id="KW-0812">Transmembrane</keyword>
<sequence>MGKRVWQRLWKTWTIDKPAALGDWLWQILVVELAALLDRLTLRKLIALIPVAIVIGAYWHRIPLPPELMLVGDVLAYIDIFSMIFLIGFFTRVATVAAVVRQAIDFVRGAMGHVPMALHRFGARHRRAKDSPRRRRLTHAKTDDDGAAGMAGLALVRRGVAVTSAIAAPIAAVRPADRRHPPGARPGCARKRRPGSADANWRGRSRRAGIDETRCPSGNSRRRTAARLPHRPPRKPNRVSSSVQQSQFDTASTACVLKPAKRDRRIVKRLLAVVDPRGSPSHRSRSGDYQFMHPETLRPDRPAPATNLPNFH</sequence>
<organism evidence="3 4">
    <name type="scientific">Bradyrhizobium elkanii</name>
    <dbReference type="NCBI Taxonomy" id="29448"/>
    <lineage>
        <taxon>Bacteria</taxon>
        <taxon>Pseudomonadati</taxon>
        <taxon>Pseudomonadota</taxon>
        <taxon>Alphaproteobacteria</taxon>
        <taxon>Hyphomicrobiales</taxon>
        <taxon>Nitrobacteraceae</taxon>
        <taxon>Bradyrhizobium</taxon>
    </lineage>
</organism>
<feature type="compositionally biased region" description="Polar residues" evidence="1">
    <location>
        <begin position="238"/>
        <end position="249"/>
    </location>
</feature>
<feature type="compositionally biased region" description="Basic residues" evidence="1">
    <location>
        <begin position="220"/>
        <end position="237"/>
    </location>
</feature>
<name>A0A8I2C4M1_BRAEL</name>
<keyword evidence="2" id="KW-0472">Membrane</keyword>
<protein>
    <submittedName>
        <fullName evidence="3">Uncharacterized protein</fullName>
    </submittedName>
</protein>
<comment type="caution">
    <text evidence="3">The sequence shown here is derived from an EMBL/GenBank/DDBJ whole genome shotgun (WGS) entry which is preliminary data.</text>
</comment>
<proteinExistence type="predicted"/>
<feature type="compositionally biased region" description="Basic residues" evidence="1">
    <location>
        <begin position="123"/>
        <end position="139"/>
    </location>
</feature>
<feature type="region of interest" description="Disordered" evidence="1">
    <location>
        <begin position="276"/>
        <end position="312"/>
    </location>
</feature>
<evidence type="ECO:0000313" key="3">
    <source>
        <dbReference type="EMBL" id="MBP1297695.1"/>
    </source>
</evidence>
<evidence type="ECO:0000256" key="1">
    <source>
        <dbReference type="SAM" id="MobiDB-lite"/>
    </source>
</evidence>